<evidence type="ECO:0000313" key="1">
    <source>
        <dbReference type="EMBL" id="GHA73312.1"/>
    </source>
</evidence>
<reference evidence="1" key="1">
    <citation type="journal article" date="2014" name="Int. J. Syst. Evol. Microbiol.">
        <title>Complete genome sequence of Corynebacterium casei LMG S-19264T (=DSM 44701T), isolated from a smear-ripened cheese.</title>
        <authorList>
            <consortium name="US DOE Joint Genome Institute (JGI-PGF)"/>
            <person name="Walter F."/>
            <person name="Albersmeier A."/>
            <person name="Kalinowski J."/>
            <person name="Ruckert C."/>
        </authorList>
    </citation>
    <scope>NUCLEOTIDE SEQUENCE</scope>
    <source>
        <strain evidence="1">KCTC 23077</strain>
    </source>
</reference>
<organism evidence="1 2">
    <name type="scientific">Cognatilysobacter bugurensis</name>
    <dbReference type="NCBI Taxonomy" id="543356"/>
    <lineage>
        <taxon>Bacteria</taxon>
        <taxon>Pseudomonadati</taxon>
        <taxon>Pseudomonadota</taxon>
        <taxon>Gammaproteobacteria</taxon>
        <taxon>Lysobacterales</taxon>
        <taxon>Lysobacteraceae</taxon>
        <taxon>Cognatilysobacter</taxon>
    </lineage>
</organism>
<dbReference type="EMBL" id="BMYD01000001">
    <property type="protein sequence ID" value="GHA73312.1"/>
    <property type="molecule type" value="Genomic_DNA"/>
</dbReference>
<comment type="caution">
    <text evidence="1">The sequence shown here is derived from an EMBL/GenBank/DDBJ whole genome shotgun (WGS) entry which is preliminary data.</text>
</comment>
<dbReference type="Proteomes" id="UP000646426">
    <property type="component" value="Unassembled WGS sequence"/>
</dbReference>
<dbReference type="AlphaFoldDB" id="A0A918SV05"/>
<sequence length="326" mass="35650">MTPSPRASVTLLLPGRDRLRGQPVPAELGRRLARGDRRDFDGALGAQLFDVLPRGWPAAAVTRARDAGDAAGACWLRADPAFVRAEINGARLLAHGEALGLDREQADALMRPLRLLFGDAGFVLDAPVPSRWYLRLPTGVSLPRFASPDEALGADLFEHLPADAAAPADGRRWRALLSEAQVTLHNHPVNADRAQRGFAPVNSVWFWGAGAAPDRVSASIDAIYGADDATDAFGHAAAIERRPLPSQWGDTLAAHRCAIDLRGLRDISALHERWVEPAARALDARRVTEVRVLFEDGLEYRLASMQRWRVWRRPVEQLADDTAADE</sequence>
<evidence type="ECO:0000313" key="2">
    <source>
        <dbReference type="Proteomes" id="UP000646426"/>
    </source>
</evidence>
<name>A0A918SV05_9GAMM</name>
<gene>
    <name evidence="1" type="primary">rpfE</name>
    <name evidence="1" type="ORF">GCM10007067_07480</name>
</gene>
<protein>
    <recommendedName>
        <fullName evidence="3">Phosphoglycerate mutase</fullName>
    </recommendedName>
</protein>
<keyword evidence="2" id="KW-1185">Reference proteome</keyword>
<accession>A0A918SV05</accession>
<proteinExistence type="predicted"/>
<evidence type="ECO:0008006" key="3">
    <source>
        <dbReference type="Google" id="ProtNLM"/>
    </source>
</evidence>
<reference evidence="1" key="2">
    <citation type="submission" date="2020-09" db="EMBL/GenBank/DDBJ databases">
        <authorList>
            <person name="Sun Q."/>
            <person name="Kim S."/>
        </authorList>
    </citation>
    <scope>NUCLEOTIDE SEQUENCE</scope>
    <source>
        <strain evidence="1">KCTC 23077</strain>
    </source>
</reference>